<organism evidence="1">
    <name type="scientific">Medicago truncatula</name>
    <name type="common">Barrel medic</name>
    <name type="synonym">Medicago tribuloides</name>
    <dbReference type="NCBI Taxonomy" id="3880"/>
    <lineage>
        <taxon>Eukaryota</taxon>
        <taxon>Viridiplantae</taxon>
        <taxon>Streptophyta</taxon>
        <taxon>Embryophyta</taxon>
        <taxon>Tracheophyta</taxon>
        <taxon>Spermatophyta</taxon>
        <taxon>Magnoliopsida</taxon>
        <taxon>eudicotyledons</taxon>
        <taxon>Gunneridae</taxon>
        <taxon>Pentapetalae</taxon>
        <taxon>rosids</taxon>
        <taxon>fabids</taxon>
        <taxon>Fabales</taxon>
        <taxon>Fabaceae</taxon>
        <taxon>Papilionoideae</taxon>
        <taxon>50 kb inversion clade</taxon>
        <taxon>NPAAA clade</taxon>
        <taxon>Hologalegina</taxon>
        <taxon>IRL clade</taxon>
        <taxon>Trifolieae</taxon>
        <taxon>Medicago</taxon>
    </lineage>
</organism>
<gene>
    <name evidence="1" type="ORF">MtrDRAFT_AC152185g41v2</name>
</gene>
<name>A2Q2V8_MEDTR</name>
<accession>A2Q2V8</accession>
<reference evidence="1" key="2">
    <citation type="submission" date="2007-03" db="EMBL/GenBank/DDBJ databases">
        <authorList>
            <consortium name="The International Medicago Genome Annotation Group"/>
        </authorList>
    </citation>
    <scope>NUCLEOTIDE SEQUENCE</scope>
</reference>
<protein>
    <submittedName>
        <fullName evidence="1">Uncharacterized protein</fullName>
    </submittedName>
</protein>
<dbReference type="EMBL" id="AC152185">
    <property type="protein sequence ID" value="ABN07952.1"/>
    <property type="molecule type" value="Genomic_DNA"/>
</dbReference>
<reference evidence="1" key="1">
    <citation type="submission" date="2004-10" db="EMBL/GenBank/DDBJ databases">
        <authorList>
            <person name="Town C.D."/>
        </authorList>
    </citation>
    <scope>NUCLEOTIDE SEQUENCE</scope>
</reference>
<dbReference type="AlphaFoldDB" id="A2Q2V8"/>
<proteinExistence type="predicted"/>
<sequence length="55" mass="6223">MHVMAPLIDGRYCAHEIQMMQPGFDIAPPSIWQHPPPLATDDYEDVLSHTLMSAF</sequence>
<evidence type="ECO:0000313" key="1">
    <source>
        <dbReference type="EMBL" id="ABN07952.1"/>
    </source>
</evidence>